<dbReference type="InterPro" id="IPR048650">
    <property type="entry name" value="ISOA1-3-like_C"/>
</dbReference>
<dbReference type="InterPro" id="IPR014756">
    <property type="entry name" value="Ig_E-set"/>
</dbReference>
<dbReference type="InterPro" id="IPR044505">
    <property type="entry name" value="GlgX_Isoamylase_N_E_set"/>
</dbReference>
<evidence type="ECO:0000256" key="6">
    <source>
        <dbReference type="ARBA" id="ARBA00022946"/>
    </source>
</evidence>
<dbReference type="SUPFAM" id="SSF51011">
    <property type="entry name" value="Glycosyl hydrolase domain"/>
    <property type="match status" value="1"/>
</dbReference>
<dbReference type="HOGENOM" id="CLU_011725_2_0_1"/>
<dbReference type="InterPro" id="IPR004193">
    <property type="entry name" value="Glyco_hydro_13_N"/>
</dbReference>
<dbReference type="eggNOG" id="KOG0470">
    <property type="taxonomic scope" value="Eukaryota"/>
</dbReference>
<evidence type="ECO:0000259" key="8">
    <source>
        <dbReference type="SMART" id="SM00642"/>
    </source>
</evidence>
<evidence type="ECO:0000256" key="4">
    <source>
        <dbReference type="ARBA" id="ARBA00022640"/>
    </source>
</evidence>
<protein>
    <recommendedName>
        <fullName evidence="8">Glycosyl hydrolase family 13 catalytic domain-containing protein</fullName>
    </recommendedName>
</protein>
<dbReference type="CDD" id="cd02856">
    <property type="entry name" value="E_set_GDE_Isoamylase_N"/>
    <property type="match status" value="1"/>
</dbReference>
<dbReference type="InterPro" id="IPR044096">
    <property type="entry name" value="AmyAc_plant_ISA2"/>
</dbReference>
<dbReference type="InterPro" id="IPR056301">
    <property type="entry name" value="GWD-like_N_Ig"/>
</dbReference>
<feature type="domain" description="Glycosyl hydrolase family 13 catalytic" evidence="8">
    <location>
        <begin position="410"/>
        <end position="800"/>
    </location>
</feature>
<comment type="similarity">
    <text evidence="2">Belongs to the glycosyl hydrolase 13 family.</text>
</comment>
<dbReference type="InterPro" id="IPR017853">
    <property type="entry name" value="GH"/>
</dbReference>
<keyword evidence="4" id="KW-0934">Plastid</keyword>
<dbReference type="InterPro" id="IPR013783">
    <property type="entry name" value="Ig-like_fold"/>
</dbReference>
<evidence type="ECO:0000313" key="9">
    <source>
        <dbReference type="EMBL" id="ERN08315.1"/>
    </source>
</evidence>
<dbReference type="Gramene" id="ERN08315">
    <property type="protein sequence ID" value="ERN08315"/>
    <property type="gene ID" value="AMTR_s00156p00067780"/>
</dbReference>
<dbReference type="PANTHER" id="PTHR43002">
    <property type="entry name" value="GLYCOGEN DEBRANCHING ENZYME"/>
    <property type="match status" value="1"/>
</dbReference>
<dbReference type="Gene3D" id="2.60.40.1180">
    <property type="entry name" value="Golgi alpha-mannosidase II"/>
    <property type="match status" value="1"/>
</dbReference>
<dbReference type="CDD" id="cd11346">
    <property type="entry name" value="AmyAc_plant_IsoA"/>
    <property type="match status" value="1"/>
</dbReference>
<name>W1PMD1_AMBTC</name>
<dbReference type="Pfam" id="PF23166">
    <property type="entry name" value="Ig_N_CWD1"/>
    <property type="match status" value="1"/>
</dbReference>
<evidence type="ECO:0000256" key="1">
    <source>
        <dbReference type="ARBA" id="ARBA00004229"/>
    </source>
</evidence>
<evidence type="ECO:0000256" key="2">
    <source>
        <dbReference type="ARBA" id="ARBA00008061"/>
    </source>
</evidence>
<evidence type="ECO:0000256" key="7">
    <source>
        <dbReference type="ARBA" id="ARBA00023277"/>
    </source>
</evidence>
<dbReference type="Pfam" id="PF00128">
    <property type="entry name" value="Alpha-amylase"/>
    <property type="match status" value="1"/>
</dbReference>
<dbReference type="SUPFAM" id="SSF51445">
    <property type="entry name" value="(Trans)glycosidases"/>
    <property type="match status" value="1"/>
</dbReference>
<dbReference type="InterPro" id="IPR013780">
    <property type="entry name" value="Glyco_hydro_b"/>
</dbReference>
<dbReference type="GO" id="GO:0046872">
    <property type="term" value="F:metal ion binding"/>
    <property type="evidence" value="ECO:0007669"/>
    <property type="project" value="UniProtKB-KW"/>
</dbReference>
<dbReference type="Gene3D" id="2.60.40.10">
    <property type="entry name" value="Immunoglobulins"/>
    <property type="match status" value="1"/>
</dbReference>
<dbReference type="EMBL" id="KI393527">
    <property type="protein sequence ID" value="ERN08315.1"/>
    <property type="molecule type" value="Genomic_DNA"/>
</dbReference>
<dbReference type="Pfam" id="PF21156">
    <property type="entry name" value="ISOA1-3_C"/>
    <property type="match status" value="1"/>
</dbReference>
<dbReference type="STRING" id="13333.W1PMD1"/>
<comment type="subcellular location">
    <subcellularLocation>
        <location evidence="1">Plastid</location>
        <location evidence="1">Chloroplast</location>
    </subcellularLocation>
</comment>
<keyword evidence="10" id="KW-1185">Reference proteome</keyword>
<evidence type="ECO:0000313" key="10">
    <source>
        <dbReference type="Proteomes" id="UP000017836"/>
    </source>
</evidence>
<reference evidence="10" key="1">
    <citation type="journal article" date="2013" name="Science">
        <title>The Amborella genome and the evolution of flowering plants.</title>
        <authorList>
            <consortium name="Amborella Genome Project"/>
        </authorList>
    </citation>
    <scope>NUCLEOTIDE SEQUENCE [LARGE SCALE GENOMIC DNA]</scope>
</reference>
<dbReference type="OMA" id="MKSHSCA"/>
<dbReference type="AlphaFoldDB" id="W1PMD1"/>
<evidence type="ECO:0000256" key="3">
    <source>
        <dbReference type="ARBA" id="ARBA00022528"/>
    </source>
</evidence>
<evidence type="ECO:0000256" key="5">
    <source>
        <dbReference type="ARBA" id="ARBA00022723"/>
    </source>
</evidence>
<accession>W1PMD1</accession>
<dbReference type="Pfam" id="PF02922">
    <property type="entry name" value="CBM_48"/>
    <property type="match status" value="1"/>
</dbReference>
<keyword evidence="6" id="KW-0809">Transit peptide</keyword>
<dbReference type="InterPro" id="IPR006047">
    <property type="entry name" value="GH13_cat_dom"/>
</dbReference>
<keyword evidence="5" id="KW-0479">Metal-binding</keyword>
<dbReference type="GO" id="GO:0019252">
    <property type="term" value="P:starch biosynthetic process"/>
    <property type="evidence" value="ECO:0007669"/>
    <property type="project" value="InterPro"/>
</dbReference>
<keyword evidence="7" id="KW-0119">Carbohydrate metabolism</keyword>
<dbReference type="Proteomes" id="UP000017836">
    <property type="component" value="Unassembled WGS sequence"/>
</dbReference>
<keyword evidence="3" id="KW-0150">Chloroplast</keyword>
<proteinExistence type="inferred from homology"/>
<sequence>MEEVWILNRISNKGIRGRQKLLSSVEVQTVPARPSMATLSSRFLSQSIGVKSEFPKFTVVTDERSLDCKSKCSCHFTRKQKLNRNGLNRKKAGQMINYFEKINDGKLFAISPNSIEIALDKRIQTNVIEDRTTFMFRTEIGGQVKVVVSQKSMNYVISVELISLTDVCYQNLELHWGIFRSDSSCWVLLDSENSPSGTDLVKSESGEDCMKTLFKKTCSGEHSLELMFDSCQAPFYISFIVYSPFDSAWGNSQIRTHRKTNFVVPVGIGRGNPLPLGVSLNDDGSTNFSLFSRNAENVVLCLYDENTAKPALEIELDPYINRSGDMWHVSLSSVRQYLSYGFRCKGAILWDKGNRYHMRRILLDPYAKILGNFNYNEGGSVPLVKCLGRLYTETAFDWDGDTSPCIPMEKLMVYRLNVGRFTEDMSSLLPKDIAGTFLGVIQKLHHLKNLGVNALLLEPIFPFDELKGPYYPYNFFAPMNKYGPLRDGISACTSMKEMVKALHANGLEVLLEMVFTHTAEGGDSLCQTISFRGIDNSSYYIVDRNVESEGGNVLNCNHPMVQTMILDCLRHWVHEYHVDGFCFINSSSLAKGSDGELLTLSPLIEAIAFDPILSHAKIIADCWSPLDMQCKEIHFPHWKKWAEMNARFCYDVRNFLRGEGLLSNLATRLCGSGDIFSDGRGPSFSFNYIARNFGLPLVDLVSFSGSELSAELSWNCGEEGPTSTPVVLESRLKQIRNFLFILYISLGVPVLNMGDEYGQSTGGSTLYSNRKSFDWGSLRTDFGVQTTQYVTFLSSLRTKRSDLLQRKHFMKIEHLDWHGEDQSQPQWEAPSSKFLAVTVNTGDDETETRSNGGDLYFAINAHGSSECAVLPQVSNNMAWFCLVDTSLPYPGFFSMEGIPIDQPATSIAIYSMKPHSCTLFEARKIS</sequence>
<organism evidence="9 10">
    <name type="scientific">Amborella trichopoda</name>
    <dbReference type="NCBI Taxonomy" id="13333"/>
    <lineage>
        <taxon>Eukaryota</taxon>
        <taxon>Viridiplantae</taxon>
        <taxon>Streptophyta</taxon>
        <taxon>Embryophyta</taxon>
        <taxon>Tracheophyta</taxon>
        <taxon>Spermatophyta</taxon>
        <taxon>Magnoliopsida</taxon>
        <taxon>Amborellales</taxon>
        <taxon>Amborellaceae</taxon>
        <taxon>Amborella</taxon>
    </lineage>
</organism>
<dbReference type="GO" id="GO:0009507">
    <property type="term" value="C:chloroplast"/>
    <property type="evidence" value="ECO:0007669"/>
    <property type="project" value="UniProtKB-SubCell"/>
</dbReference>
<dbReference type="Gene3D" id="3.20.20.80">
    <property type="entry name" value="Glycosidases"/>
    <property type="match status" value="1"/>
</dbReference>
<gene>
    <name evidence="9" type="ORF">AMTR_s00156p00067780</name>
</gene>
<dbReference type="SMART" id="SM00642">
    <property type="entry name" value="Aamy"/>
    <property type="match status" value="1"/>
</dbReference>
<dbReference type="SUPFAM" id="SSF81296">
    <property type="entry name" value="E set domains"/>
    <property type="match status" value="1"/>
</dbReference>
<dbReference type="GO" id="GO:0019156">
    <property type="term" value="F:isoamylase activity"/>
    <property type="evidence" value="ECO:0007669"/>
    <property type="project" value="InterPro"/>
</dbReference>